<keyword evidence="2" id="KW-0697">Rotamase</keyword>
<dbReference type="Gene3D" id="2.40.100.10">
    <property type="entry name" value="Cyclophilin-like"/>
    <property type="match status" value="1"/>
</dbReference>
<dbReference type="InterPro" id="IPR044665">
    <property type="entry name" value="E_coli_cyclophilin_A-like"/>
</dbReference>
<dbReference type="GO" id="GO:0003755">
    <property type="term" value="F:peptidyl-prolyl cis-trans isomerase activity"/>
    <property type="evidence" value="ECO:0007669"/>
    <property type="project" value="UniProtKB-KW"/>
</dbReference>
<sequence>MILRSIACCVISLTIFLITPSASAQSNPVVVIETSLGNITVELYQDEAPISVENFLTYVRDDFYTGTIFHRVIRGFMVQGGGMTEDMIRKETNPPIENEATNGLRNERGTLAMARTAAVDSATAQFFINVANNRALNHESETQAEYGYAVFGKVIDGMDVVVEIEDTPTTTAGPYRDVPSTPVIIKSIQLETN</sequence>
<dbReference type="PROSITE" id="PS50072">
    <property type="entry name" value="CSA_PPIASE_2"/>
    <property type="match status" value="1"/>
</dbReference>
<protein>
    <recommendedName>
        <fullName evidence="1">peptidylprolyl isomerase</fullName>
        <ecNumber evidence="1">5.2.1.8</ecNumber>
    </recommendedName>
</protein>
<dbReference type="PANTHER" id="PTHR43246">
    <property type="entry name" value="PEPTIDYL-PROLYL CIS-TRANS ISOMERASE CYP38, CHLOROPLASTIC"/>
    <property type="match status" value="1"/>
</dbReference>
<evidence type="ECO:0000256" key="2">
    <source>
        <dbReference type="ARBA" id="ARBA00023110"/>
    </source>
</evidence>
<dbReference type="InterPro" id="IPR029000">
    <property type="entry name" value="Cyclophilin-like_dom_sf"/>
</dbReference>
<dbReference type="GO" id="GO:0006457">
    <property type="term" value="P:protein folding"/>
    <property type="evidence" value="ECO:0007669"/>
    <property type="project" value="InterPro"/>
</dbReference>
<reference evidence="5" key="1">
    <citation type="submission" date="2018-05" db="EMBL/GenBank/DDBJ databases">
        <authorList>
            <person name="Lanie J.A."/>
            <person name="Ng W.-L."/>
            <person name="Kazmierczak K.M."/>
            <person name="Andrzejewski T.M."/>
            <person name="Davidsen T.M."/>
            <person name="Wayne K.J."/>
            <person name="Tettelin H."/>
            <person name="Glass J.I."/>
            <person name="Rusch D."/>
            <person name="Podicherti R."/>
            <person name="Tsui H.-C.T."/>
            <person name="Winkler M.E."/>
        </authorList>
    </citation>
    <scope>NUCLEOTIDE SEQUENCE</scope>
</reference>
<dbReference type="PROSITE" id="PS00170">
    <property type="entry name" value="CSA_PPIASE_1"/>
    <property type="match status" value="1"/>
</dbReference>
<dbReference type="EC" id="5.2.1.8" evidence="1"/>
<proteinExistence type="predicted"/>
<evidence type="ECO:0000256" key="1">
    <source>
        <dbReference type="ARBA" id="ARBA00013194"/>
    </source>
</evidence>
<evidence type="ECO:0000259" key="4">
    <source>
        <dbReference type="PROSITE" id="PS50072"/>
    </source>
</evidence>
<dbReference type="InterPro" id="IPR020892">
    <property type="entry name" value="Cyclophilin-type_PPIase_CS"/>
</dbReference>
<feature type="domain" description="PPIase cyclophilin-type" evidence="4">
    <location>
        <begin position="26"/>
        <end position="190"/>
    </location>
</feature>
<accession>A0A381N0W1</accession>
<dbReference type="AlphaFoldDB" id="A0A381N0W1"/>
<dbReference type="SUPFAM" id="SSF50891">
    <property type="entry name" value="Cyclophilin-like"/>
    <property type="match status" value="1"/>
</dbReference>
<dbReference type="CDD" id="cd01920">
    <property type="entry name" value="cyclophilin_EcCYP_like"/>
    <property type="match status" value="1"/>
</dbReference>
<dbReference type="EMBL" id="UINC01000056">
    <property type="protein sequence ID" value="SUZ48211.1"/>
    <property type="molecule type" value="Genomic_DNA"/>
</dbReference>
<dbReference type="InterPro" id="IPR024936">
    <property type="entry name" value="Cyclophilin-type_PPIase"/>
</dbReference>
<dbReference type="PRINTS" id="PR00153">
    <property type="entry name" value="CSAPPISMRASE"/>
</dbReference>
<name>A0A381N0W1_9ZZZZ</name>
<keyword evidence="3" id="KW-0413">Isomerase</keyword>
<dbReference type="Pfam" id="PF00160">
    <property type="entry name" value="Pro_isomerase"/>
    <property type="match status" value="1"/>
</dbReference>
<evidence type="ECO:0000313" key="5">
    <source>
        <dbReference type="EMBL" id="SUZ48211.1"/>
    </source>
</evidence>
<evidence type="ECO:0000256" key="3">
    <source>
        <dbReference type="ARBA" id="ARBA00023235"/>
    </source>
</evidence>
<dbReference type="PIRSF" id="PIRSF001467">
    <property type="entry name" value="Peptidylpro_ismrse"/>
    <property type="match status" value="1"/>
</dbReference>
<organism evidence="5">
    <name type="scientific">marine metagenome</name>
    <dbReference type="NCBI Taxonomy" id="408172"/>
    <lineage>
        <taxon>unclassified sequences</taxon>
        <taxon>metagenomes</taxon>
        <taxon>ecological metagenomes</taxon>
    </lineage>
</organism>
<dbReference type="InterPro" id="IPR002130">
    <property type="entry name" value="Cyclophilin-type_PPIase_dom"/>
</dbReference>
<gene>
    <name evidence="5" type="ORF">METZ01_LOCUS1065</name>
</gene>